<gene>
    <name evidence="2" type="ORF">GRI94_09525</name>
</gene>
<reference evidence="2 3" key="1">
    <citation type="submission" date="2019-12" db="EMBL/GenBank/DDBJ databases">
        <title>Genomic-based taxomic classification of the family Erythrobacteraceae.</title>
        <authorList>
            <person name="Xu L."/>
        </authorList>
    </citation>
    <scope>NUCLEOTIDE SEQUENCE [LARGE SCALE GENOMIC DNA]</scope>
    <source>
        <strain evidence="2 3">JCM 16677</strain>
    </source>
</reference>
<dbReference type="Gene3D" id="1.25.40.10">
    <property type="entry name" value="Tetratricopeptide repeat domain"/>
    <property type="match status" value="1"/>
</dbReference>
<evidence type="ECO:0000313" key="2">
    <source>
        <dbReference type="EMBL" id="MXP32059.1"/>
    </source>
</evidence>
<keyword evidence="1" id="KW-1133">Transmembrane helix</keyword>
<name>A0A845ARE7_9SPHN</name>
<keyword evidence="1" id="KW-0472">Membrane</keyword>
<organism evidence="2 3">
    <name type="scientific">Parerythrobacter jejuensis</name>
    <dbReference type="NCBI Taxonomy" id="795812"/>
    <lineage>
        <taxon>Bacteria</taxon>
        <taxon>Pseudomonadati</taxon>
        <taxon>Pseudomonadota</taxon>
        <taxon>Alphaproteobacteria</taxon>
        <taxon>Sphingomonadales</taxon>
        <taxon>Erythrobacteraceae</taxon>
        <taxon>Parerythrobacter</taxon>
    </lineage>
</organism>
<dbReference type="Proteomes" id="UP000446786">
    <property type="component" value="Unassembled WGS sequence"/>
</dbReference>
<protein>
    <submittedName>
        <fullName evidence="2">Cytochrome C biogenesis protein</fullName>
    </submittedName>
</protein>
<sequence>MIGWLAIGAVALVAFALGAWLLREQRNLLTLLAAIIVFGLAGYAWQGAPSYPAAPATATSSSAANPGLIEARREFFDPANTASRFVVVADGFARNGDFERAAVILRGAVVENPNDGEAWLALGVALVEHAEGEVTPPALFAFQRARALLTGNPAPAFFLGVSELRAGRLIETRELWAQALEAAPEGAPGRTYLAERLAGLDALMAEIVARQTPQ</sequence>
<accession>A0A845ARE7</accession>
<dbReference type="EMBL" id="WTYE01000001">
    <property type="protein sequence ID" value="MXP32059.1"/>
    <property type="molecule type" value="Genomic_DNA"/>
</dbReference>
<evidence type="ECO:0000313" key="3">
    <source>
        <dbReference type="Proteomes" id="UP000446786"/>
    </source>
</evidence>
<dbReference type="OrthoDB" id="7390129at2"/>
<comment type="caution">
    <text evidence="2">The sequence shown here is derived from an EMBL/GenBank/DDBJ whole genome shotgun (WGS) entry which is preliminary data.</text>
</comment>
<feature type="transmembrane region" description="Helical" evidence="1">
    <location>
        <begin position="28"/>
        <end position="45"/>
    </location>
</feature>
<dbReference type="RefSeq" id="WP_160779438.1">
    <property type="nucleotide sequence ID" value="NZ_BAAAZF010000001.1"/>
</dbReference>
<dbReference type="SUPFAM" id="SSF48452">
    <property type="entry name" value="TPR-like"/>
    <property type="match status" value="1"/>
</dbReference>
<dbReference type="InterPro" id="IPR011990">
    <property type="entry name" value="TPR-like_helical_dom_sf"/>
</dbReference>
<proteinExistence type="predicted"/>
<dbReference type="AlphaFoldDB" id="A0A845ARE7"/>
<keyword evidence="3" id="KW-1185">Reference proteome</keyword>
<keyword evidence="1" id="KW-0812">Transmembrane</keyword>
<evidence type="ECO:0000256" key="1">
    <source>
        <dbReference type="SAM" id="Phobius"/>
    </source>
</evidence>